<dbReference type="PROSITE" id="PS50222">
    <property type="entry name" value="EF_HAND_2"/>
    <property type="match status" value="4"/>
</dbReference>
<dbReference type="InterPro" id="IPR018247">
    <property type="entry name" value="EF_Hand_1_Ca_BS"/>
</dbReference>
<keyword evidence="7" id="KW-0206">Cytoskeleton</keyword>
<evidence type="ECO:0000256" key="6">
    <source>
        <dbReference type="ARBA" id="ARBA00022837"/>
    </source>
</evidence>
<evidence type="ECO:0000256" key="7">
    <source>
        <dbReference type="ARBA" id="ARBA00023212"/>
    </source>
</evidence>
<dbReference type="Pfam" id="PF13499">
    <property type="entry name" value="EF-hand_7"/>
    <property type="match status" value="2"/>
</dbReference>
<proteinExistence type="inferred from homology"/>
<evidence type="ECO:0000256" key="5">
    <source>
        <dbReference type="ARBA" id="ARBA00022737"/>
    </source>
</evidence>
<keyword evidence="6" id="KW-0106">Calcium</keyword>
<feature type="domain" description="EF-hand" evidence="10">
    <location>
        <begin position="135"/>
        <end position="170"/>
    </location>
</feature>
<keyword evidence="5" id="KW-0677">Repeat</keyword>
<dbReference type="InterPro" id="IPR002048">
    <property type="entry name" value="EF_hand_dom"/>
</dbReference>
<evidence type="ECO:0000256" key="1">
    <source>
        <dbReference type="ARBA" id="ARBA00004245"/>
    </source>
</evidence>
<dbReference type="SMART" id="SM00054">
    <property type="entry name" value="EFh"/>
    <property type="match status" value="3"/>
</dbReference>
<comment type="function">
    <text evidence="8">Plays a fundamental role in microtubule organizing center structure and function. Component of the infraciliary lattice (ICL) and the ciliary basal bodies.</text>
</comment>
<feature type="compositionally biased region" description="Low complexity" evidence="9">
    <location>
        <begin position="1"/>
        <end position="18"/>
    </location>
</feature>
<evidence type="ECO:0000313" key="11">
    <source>
        <dbReference type="EMBL" id="CAD8071321.1"/>
    </source>
</evidence>
<evidence type="ECO:0000259" key="10">
    <source>
        <dbReference type="PROSITE" id="PS50222"/>
    </source>
</evidence>
<dbReference type="PANTHER" id="PTHR23048">
    <property type="entry name" value="MYOSIN LIGHT CHAIN 1, 3"/>
    <property type="match status" value="1"/>
</dbReference>
<evidence type="ECO:0000256" key="3">
    <source>
        <dbReference type="ARBA" id="ARBA00022490"/>
    </source>
</evidence>
<evidence type="ECO:0000256" key="2">
    <source>
        <dbReference type="ARBA" id="ARBA00005253"/>
    </source>
</evidence>
<feature type="domain" description="EF-hand" evidence="10">
    <location>
        <begin position="63"/>
        <end position="98"/>
    </location>
</feature>
<dbReference type="AlphaFoldDB" id="A0A8S1M0F4"/>
<comment type="subcellular location">
    <subcellularLocation>
        <location evidence="1">Cytoplasm</location>
        <location evidence="1">Cytoskeleton</location>
    </subcellularLocation>
</comment>
<accession>A0A8S1M0F4</accession>
<keyword evidence="4" id="KW-0479">Metal-binding</keyword>
<dbReference type="PANTHER" id="PTHR23048:SF59">
    <property type="entry name" value="EF-HAND SUPERFAMILY PROTEIN"/>
    <property type="match status" value="1"/>
</dbReference>
<comment type="caution">
    <text evidence="11">The sequence shown here is derived from an EMBL/GenBank/DDBJ whole genome shotgun (WGS) entry which is preliminary data.</text>
</comment>
<dbReference type="PROSITE" id="PS00018">
    <property type="entry name" value="EF_HAND_1"/>
    <property type="match status" value="2"/>
</dbReference>
<evidence type="ECO:0000256" key="9">
    <source>
        <dbReference type="SAM" id="MobiDB-lite"/>
    </source>
</evidence>
<keyword evidence="3" id="KW-0963">Cytoplasm</keyword>
<feature type="domain" description="EF-hand" evidence="10">
    <location>
        <begin position="99"/>
        <end position="134"/>
    </location>
</feature>
<feature type="domain" description="EF-hand" evidence="10">
    <location>
        <begin position="171"/>
        <end position="206"/>
    </location>
</feature>
<dbReference type="GO" id="GO:0016460">
    <property type="term" value="C:myosin II complex"/>
    <property type="evidence" value="ECO:0007669"/>
    <property type="project" value="TreeGrafter"/>
</dbReference>
<dbReference type="GO" id="GO:0005509">
    <property type="term" value="F:calcium ion binding"/>
    <property type="evidence" value="ECO:0007669"/>
    <property type="project" value="InterPro"/>
</dbReference>
<reference evidence="11" key="1">
    <citation type="submission" date="2021-01" db="EMBL/GenBank/DDBJ databases">
        <authorList>
            <consortium name="Genoscope - CEA"/>
            <person name="William W."/>
        </authorList>
    </citation>
    <scope>NUCLEOTIDE SEQUENCE</scope>
</reference>
<dbReference type="InterPro" id="IPR050230">
    <property type="entry name" value="CALM/Myosin/TropC-like"/>
</dbReference>
<name>A0A8S1M0F4_PARPR</name>
<evidence type="ECO:0000256" key="8">
    <source>
        <dbReference type="ARBA" id="ARBA00025692"/>
    </source>
</evidence>
<dbReference type="Proteomes" id="UP000688137">
    <property type="component" value="Unassembled WGS sequence"/>
</dbReference>
<comment type="similarity">
    <text evidence="2">Belongs to the centrin family.</text>
</comment>
<evidence type="ECO:0000256" key="4">
    <source>
        <dbReference type="ARBA" id="ARBA00022723"/>
    </source>
</evidence>
<protein>
    <recommendedName>
        <fullName evidence="10">EF-hand domain-containing protein</fullName>
    </recommendedName>
</protein>
<gene>
    <name evidence="11" type="ORF">PPRIM_AZ9-3.1.T0470121</name>
</gene>
<sequence>MSRNQQKPQPAAQPTQQANKSQVQAPVATKGKAPATIASQQPLQPAANGFDPSKYVKPGLSKEEVLKIKECFDIFDDDKSGSISPNEMKNAIIALGMEQSAEEIVNMIQDLDQDGSSVIDFEEFLNIFGFSGTIEDEQVLEKLYQEFDSSGQSKVTYEDFKRINDLVSERYTDQELREMVEYADKDKDGSLCWEEFKAVVQKEYPNLA</sequence>
<dbReference type="EMBL" id="CAJJDM010000047">
    <property type="protein sequence ID" value="CAD8071321.1"/>
    <property type="molecule type" value="Genomic_DNA"/>
</dbReference>
<dbReference type="FunFam" id="1.10.238.10:FF:000178">
    <property type="entry name" value="Calmodulin-2 A"/>
    <property type="match status" value="1"/>
</dbReference>
<keyword evidence="12" id="KW-1185">Reference proteome</keyword>
<feature type="region of interest" description="Disordered" evidence="9">
    <location>
        <begin position="1"/>
        <end position="54"/>
    </location>
</feature>
<organism evidence="11 12">
    <name type="scientific">Paramecium primaurelia</name>
    <dbReference type="NCBI Taxonomy" id="5886"/>
    <lineage>
        <taxon>Eukaryota</taxon>
        <taxon>Sar</taxon>
        <taxon>Alveolata</taxon>
        <taxon>Ciliophora</taxon>
        <taxon>Intramacronucleata</taxon>
        <taxon>Oligohymenophorea</taxon>
        <taxon>Peniculida</taxon>
        <taxon>Parameciidae</taxon>
        <taxon>Paramecium</taxon>
    </lineage>
</organism>
<dbReference type="CDD" id="cd00051">
    <property type="entry name" value="EFh"/>
    <property type="match status" value="1"/>
</dbReference>
<evidence type="ECO:0000313" key="12">
    <source>
        <dbReference type="Proteomes" id="UP000688137"/>
    </source>
</evidence>